<feature type="domain" description="Radical SAM core" evidence="15">
    <location>
        <begin position="228"/>
        <end position="458"/>
    </location>
</feature>
<dbReference type="InterPro" id="IPR002792">
    <property type="entry name" value="TRAM_dom"/>
</dbReference>
<dbReference type="InterPro" id="IPR006463">
    <property type="entry name" value="MiaB_methiolase"/>
</dbReference>
<dbReference type="InterPro" id="IPR038135">
    <property type="entry name" value="Methylthiotransferase_N_sf"/>
</dbReference>
<dbReference type="InterPro" id="IPR058240">
    <property type="entry name" value="rSAM_sf"/>
</dbReference>
<keyword evidence="7 11" id="KW-0479">Metal-binding</keyword>
<dbReference type="SUPFAM" id="SSF102114">
    <property type="entry name" value="Radical SAM enzymes"/>
    <property type="match status" value="1"/>
</dbReference>
<dbReference type="EMBL" id="JANIPJ010000009">
    <property type="protein sequence ID" value="MCR2805094.1"/>
    <property type="molecule type" value="Genomic_DNA"/>
</dbReference>
<dbReference type="InterPro" id="IPR005839">
    <property type="entry name" value="Methylthiotransferase"/>
</dbReference>
<dbReference type="CDD" id="cd01335">
    <property type="entry name" value="Radical_SAM"/>
    <property type="match status" value="1"/>
</dbReference>
<name>A0A9X2MRZ5_9BACL</name>
<feature type="region of interest" description="Disordered" evidence="12">
    <location>
        <begin position="1"/>
        <end position="20"/>
    </location>
</feature>
<dbReference type="SFLD" id="SFLDS00029">
    <property type="entry name" value="Radical_SAM"/>
    <property type="match status" value="1"/>
</dbReference>
<dbReference type="PROSITE" id="PS51918">
    <property type="entry name" value="RADICAL_SAM"/>
    <property type="match status" value="1"/>
</dbReference>
<dbReference type="InterPro" id="IPR023404">
    <property type="entry name" value="rSAM_horseshoe"/>
</dbReference>
<feature type="domain" description="MTTase N-terminal" evidence="14">
    <location>
        <begin position="88"/>
        <end position="206"/>
    </location>
</feature>
<accession>A0A9X2MRZ5</accession>
<keyword evidence="4 11" id="KW-0808">Transferase</keyword>
<dbReference type="InterPro" id="IPR020612">
    <property type="entry name" value="Methylthiotransferase_CS"/>
</dbReference>
<dbReference type="GO" id="GO:0051539">
    <property type="term" value="F:4 iron, 4 sulfur cluster binding"/>
    <property type="evidence" value="ECO:0007669"/>
    <property type="project" value="UniProtKB-UniRule"/>
</dbReference>
<evidence type="ECO:0000256" key="2">
    <source>
        <dbReference type="ARBA" id="ARBA00022485"/>
    </source>
</evidence>
<dbReference type="NCBIfam" id="TIGR00089">
    <property type="entry name" value="MiaB/RimO family radical SAM methylthiotransferase"/>
    <property type="match status" value="1"/>
</dbReference>
<proteinExistence type="inferred from homology"/>
<feature type="binding site" evidence="11">
    <location>
        <position position="97"/>
    </location>
    <ligand>
        <name>[4Fe-4S] cluster</name>
        <dbReference type="ChEBI" id="CHEBI:49883"/>
        <label>1</label>
    </ligand>
</feature>
<evidence type="ECO:0000259" key="15">
    <source>
        <dbReference type="PROSITE" id="PS51918"/>
    </source>
</evidence>
<feature type="binding site" evidence="11">
    <location>
        <position position="242"/>
    </location>
    <ligand>
        <name>[4Fe-4S] cluster</name>
        <dbReference type="ChEBI" id="CHEBI:49883"/>
        <label>2</label>
        <note>4Fe-4S-S-AdoMet</note>
    </ligand>
</feature>
<dbReference type="SMART" id="SM00729">
    <property type="entry name" value="Elp3"/>
    <property type="match status" value="1"/>
</dbReference>
<dbReference type="PROSITE" id="PS51449">
    <property type="entry name" value="MTTASE_N"/>
    <property type="match status" value="1"/>
</dbReference>
<dbReference type="PROSITE" id="PS50926">
    <property type="entry name" value="TRAM"/>
    <property type="match status" value="1"/>
</dbReference>
<comment type="similarity">
    <text evidence="11">Belongs to the methylthiotransferase family. MiaB subfamily.</text>
</comment>
<evidence type="ECO:0000313" key="17">
    <source>
        <dbReference type="Proteomes" id="UP001141950"/>
    </source>
</evidence>
<dbReference type="PANTHER" id="PTHR43020">
    <property type="entry name" value="CDK5 REGULATORY SUBUNIT-ASSOCIATED PROTEIN 1"/>
    <property type="match status" value="1"/>
</dbReference>
<comment type="subcellular location">
    <subcellularLocation>
        <location evidence="11">Cytoplasm</location>
    </subcellularLocation>
</comment>
<evidence type="ECO:0000256" key="11">
    <source>
        <dbReference type="HAMAP-Rule" id="MF_01864"/>
    </source>
</evidence>
<evidence type="ECO:0000256" key="1">
    <source>
        <dbReference type="ARBA" id="ARBA00003234"/>
    </source>
</evidence>
<evidence type="ECO:0000259" key="14">
    <source>
        <dbReference type="PROSITE" id="PS51449"/>
    </source>
</evidence>
<evidence type="ECO:0000256" key="3">
    <source>
        <dbReference type="ARBA" id="ARBA00022490"/>
    </source>
</evidence>
<feature type="domain" description="TRAM" evidence="13">
    <location>
        <begin position="461"/>
        <end position="524"/>
    </location>
</feature>
<keyword evidence="3 11" id="KW-0963">Cytoplasm</keyword>
<dbReference type="Gene3D" id="3.80.30.20">
    <property type="entry name" value="tm_1862 like domain"/>
    <property type="match status" value="1"/>
</dbReference>
<keyword evidence="9 11" id="KW-0411">Iron-sulfur</keyword>
<dbReference type="GO" id="GO:0035597">
    <property type="term" value="F:tRNA-2-methylthio-N(6)-dimethylallyladenosine(37) synthase activity"/>
    <property type="evidence" value="ECO:0007669"/>
    <property type="project" value="UniProtKB-EC"/>
</dbReference>
<dbReference type="InterPro" id="IPR007197">
    <property type="entry name" value="rSAM"/>
</dbReference>
<evidence type="ECO:0000256" key="9">
    <source>
        <dbReference type="ARBA" id="ARBA00023014"/>
    </source>
</evidence>
<dbReference type="AlphaFoldDB" id="A0A9X2MRZ5"/>
<evidence type="ECO:0000256" key="12">
    <source>
        <dbReference type="SAM" id="MobiDB-lite"/>
    </source>
</evidence>
<comment type="subunit">
    <text evidence="11">Monomer.</text>
</comment>
<evidence type="ECO:0000256" key="4">
    <source>
        <dbReference type="ARBA" id="ARBA00022679"/>
    </source>
</evidence>
<dbReference type="EC" id="2.8.4.3" evidence="10 11"/>
<evidence type="ECO:0000259" key="13">
    <source>
        <dbReference type="PROSITE" id="PS50926"/>
    </source>
</evidence>
<keyword evidence="5 11" id="KW-0949">S-adenosyl-L-methionine</keyword>
<dbReference type="Pfam" id="PF01938">
    <property type="entry name" value="TRAM"/>
    <property type="match status" value="1"/>
</dbReference>
<protein>
    <recommendedName>
        <fullName evidence="10 11">tRNA-2-methylthio-N(6)-dimethylallyladenosine synthase</fullName>
        <ecNumber evidence="10 11">2.8.4.3</ecNumber>
    </recommendedName>
    <alternativeName>
        <fullName evidence="11">(Dimethylallyl)adenosine tRNA methylthiotransferase MiaB</fullName>
    </alternativeName>
    <alternativeName>
        <fullName evidence="11">tRNA-i(6)A37 methylthiotransferase</fullName>
    </alternativeName>
</protein>
<feature type="binding site" evidence="11">
    <location>
        <position position="133"/>
    </location>
    <ligand>
        <name>[4Fe-4S] cluster</name>
        <dbReference type="ChEBI" id="CHEBI:49883"/>
        <label>1</label>
    </ligand>
</feature>
<reference evidence="16" key="1">
    <citation type="submission" date="2022-08" db="EMBL/GenBank/DDBJ databases">
        <title>The genomic sequence of strain Paenibacillus sp. SCIV0701.</title>
        <authorList>
            <person name="Zhao H."/>
        </authorList>
    </citation>
    <scope>NUCLEOTIDE SEQUENCE</scope>
    <source>
        <strain evidence="16">SCIV0701</strain>
    </source>
</reference>
<evidence type="ECO:0000256" key="8">
    <source>
        <dbReference type="ARBA" id="ARBA00023004"/>
    </source>
</evidence>
<dbReference type="NCBIfam" id="TIGR01574">
    <property type="entry name" value="miaB-methiolase"/>
    <property type="match status" value="1"/>
</dbReference>
<keyword evidence="8 11" id="KW-0408">Iron</keyword>
<comment type="cofactor">
    <cofactor evidence="11">
        <name>[4Fe-4S] cluster</name>
        <dbReference type="ChEBI" id="CHEBI:49883"/>
    </cofactor>
    <text evidence="11">Binds 2 [4Fe-4S] clusters. One cluster is coordinated with 3 cysteines and an exchangeable S-adenosyl-L-methionine.</text>
</comment>
<feature type="binding site" evidence="11">
    <location>
        <position position="249"/>
    </location>
    <ligand>
        <name>[4Fe-4S] cluster</name>
        <dbReference type="ChEBI" id="CHEBI:49883"/>
        <label>2</label>
        <note>4Fe-4S-S-AdoMet</note>
    </ligand>
</feature>
<organism evidence="16 17">
    <name type="scientific">Paenibacillus soyae</name>
    <dbReference type="NCBI Taxonomy" id="2969249"/>
    <lineage>
        <taxon>Bacteria</taxon>
        <taxon>Bacillati</taxon>
        <taxon>Bacillota</taxon>
        <taxon>Bacilli</taxon>
        <taxon>Bacillales</taxon>
        <taxon>Paenibacillaceae</taxon>
        <taxon>Paenibacillus</taxon>
    </lineage>
</organism>
<dbReference type="GO" id="GO:0005829">
    <property type="term" value="C:cytosol"/>
    <property type="evidence" value="ECO:0007669"/>
    <property type="project" value="TreeGrafter"/>
</dbReference>
<dbReference type="InterPro" id="IPR006638">
    <property type="entry name" value="Elp3/MiaA/NifB-like_rSAM"/>
</dbReference>
<dbReference type="FunFam" id="3.40.50.12160:FF:000006">
    <property type="entry name" value="tRNA-2-methylthio-N(6)-dimethylallyladenosine synthase"/>
    <property type="match status" value="1"/>
</dbReference>
<keyword evidence="2 11" id="KW-0004">4Fe-4S</keyword>
<dbReference type="HAMAP" id="MF_01864">
    <property type="entry name" value="tRNA_metthiotr_MiaB"/>
    <property type="match status" value="1"/>
</dbReference>
<keyword evidence="17" id="KW-1185">Reference proteome</keyword>
<comment type="caution">
    <text evidence="16">The sequence shown here is derived from an EMBL/GenBank/DDBJ whole genome shotgun (WGS) entry which is preliminary data.</text>
</comment>
<dbReference type="SFLD" id="SFLDG01061">
    <property type="entry name" value="methylthiotransferase"/>
    <property type="match status" value="1"/>
</dbReference>
<dbReference type="Pfam" id="PF00919">
    <property type="entry name" value="UPF0004"/>
    <property type="match status" value="1"/>
</dbReference>
<dbReference type="FunFam" id="3.80.30.20:FF:000001">
    <property type="entry name" value="tRNA-2-methylthio-N(6)-dimethylallyladenosine synthase 2"/>
    <property type="match status" value="1"/>
</dbReference>
<sequence>MTKETPGAVNGKAAAGDGAKDYSKYFDFSDAKLISEEDGVTTLRIKGRNIQLSSAPSYKDEKKRGKEDIQVHYDFTIPEELRTLGVGKRYLIQTYGCQMNEHDTEVMKGMFEEMGYAPTEDRSQADVVLLNTCAIRENAEDKVFGELGHLKVLKKEKPDLLLGVCGCMSQEEAVVGRILQKHAFVDMIFGTHNIHRLPHLLQNAYYSKEMVVEVWSKEGDIIENLPKKREGMRAWVNIMYGCDKFCTYCIVPYTRGKERSRRPEDVIAEVRELARQGYKEVTLLGQNVNAYGKDFEDIEYRFGDLMHDISKIDIPRVRFTTSHPRDFDDHLIEVLAEGGNLVEHIHLPVQSGSTEVLKRMSRKYSRETYLELVGKIKRAIPNAALTSDIIVGFPGETDEQFEETISLVKEVGFHSAYTFIYSPREGTPAAGMEDNVPMETKKRRLHRLNDVLAEIGREQNEALVGEEVEVLIEGESKNNSRVLAGRTRSNKLVHMEGPKEWIGTFVRARVTEAQTWYIKAEPIESALDEAVS</sequence>
<gene>
    <name evidence="11 16" type="primary">miaB</name>
    <name evidence="16" type="ORF">NQZ67_14505</name>
</gene>
<dbReference type="InterPro" id="IPR013848">
    <property type="entry name" value="Methylthiotransferase_N"/>
</dbReference>
<keyword evidence="6 11" id="KW-0819">tRNA processing</keyword>
<evidence type="ECO:0000256" key="10">
    <source>
        <dbReference type="ARBA" id="ARBA00033765"/>
    </source>
</evidence>
<evidence type="ECO:0000256" key="5">
    <source>
        <dbReference type="ARBA" id="ARBA00022691"/>
    </source>
</evidence>
<comment type="function">
    <text evidence="1 11">Catalyzes the methylthiolation of N6-(dimethylallyl)adenosine (i(6)A), leading to the formation of 2-methylthio-N6-(dimethylallyl)adenosine (ms(2)i(6)A) at position 37 in tRNAs that read codons beginning with uridine.</text>
</comment>
<dbReference type="SFLD" id="SFLDF00273">
    <property type="entry name" value="(dimethylallyl)adenosine_tRNA"/>
    <property type="match status" value="1"/>
</dbReference>
<dbReference type="PANTHER" id="PTHR43020:SF2">
    <property type="entry name" value="MITOCHONDRIAL TRNA METHYLTHIOTRANSFERASE CDK5RAP1"/>
    <property type="match status" value="1"/>
</dbReference>
<feature type="binding site" evidence="11">
    <location>
        <position position="167"/>
    </location>
    <ligand>
        <name>[4Fe-4S] cluster</name>
        <dbReference type="ChEBI" id="CHEBI:49883"/>
        <label>1</label>
    </ligand>
</feature>
<evidence type="ECO:0000313" key="16">
    <source>
        <dbReference type="EMBL" id="MCR2805094.1"/>
    </source>
</evidence>
<dbReference type="PROSITE" id="PS01278">
    <property type="entry name" value="MTTASE_RADICAL"/>
    <property type="match status" value="1"/>
</dbReference>
<comment type="catalytic activity">
    <reaction evidence="11">
        <text>N(6)-dimethylallyladenosine(37) in tRNA + (sulfur carrier)-SH + AH2 + 2 S-adenosyl-L-methionine = 2-methylsulfanyl-N(6)-dimethylallyladenosine(37) in tRNA + (sulfur carrier)-H + 5'-deoxyadenosine + L-methionine + A + S-adenosyl-L-homocysteine + 2 H(+)</text>
        <dbReference type="Rhea" id="RHEA:37067"/>
        <dbReference type="Rhea" id="RHEA-COMP:10375"/>
        <dbReference type="Rhea" id="RHEA-COMP:10376"/>
        <dbReference type="Rhea" id="RHEA-COMP:14737"/>
        <dbReference type="Rhea" id="RHEA-COMP:14739"/>
        <dbReference type="ChEBI" id="CHEBI:13193"/>
        <dbReference type="ChEBI" id="CHEBI:15378"/>
        <dbReference type="ChEBI" id="CHEBI:17319"/>
        <dbReference type="ChEBI" id="CHEBI:17499"/>
        <dbReference type="ChEBI" id="CHEBI:29917"/>
        <dbReference type="ChEBI" id="CHEBI:57844"/>
        <dbReference type="ChEBI" id="CHEBI:57856"/>
        <dbReference type="ChEBI" id="CHEBI:59789"/>
        <dbReference type="ChEBI" id="CHEBI:64428"/>
        <dbReference type="ChEBI" id="CHEBI:74415"/>
        <dbReference type="ChEBI" id="CHEBI:74417"/>
        <dbReference type="EC" id="2.8.4.3"/>
    </reaction>
</comment>
<dbReference type="RefSeq" id="WP_257446912.1">
    <property type="nucleotide sequence ID" value="NZ_JANIPJ010000009.1"/>
</dbReference>
<feature type="binding site" evidence="11">
    <location>
        <position position="246"/>
    </location>
    <ligand>
        <name>[4Fe-4S] cluster</name>
        <dbReference type="ChEBI" id="CHEBI:49883"/>
        <label>2</label>
        <note>4Fe-4S-S-AdoMet</note>
    </ligand>
</feature>
<dbReference type="Proteomes" id="UP001141950">
    <property type="component" value="Unassembled WGS sequence"/>
</dbReference>
<evidence type="ECO:0000256" key="6">
    <source>
        <dbReference type="ARBA" id="ARBA00022694"/>
    </source>
</evidence>
<dbReference type="GO" id="GO:0046872">
    <property type="term" value="F:metal ion binding"/>
    <property type="evidence" value="ECO:0007669"/>
    <property type="project" value="UniProtKB-KW"/>
</dbReference>
<dbReference type="Gene3D" id="3.40.50.12160">
    <property type="entry name" value="Methylthiotransferase, N-terminal domain"/>
    <property type="match status" value="1"/>
</dbReference>
<evidence type="ECO:0000256" key="7">
    <source>
        <dbReference type="ARBA" id="ARBA00022723"/>
    </source>
</evidence>
<dbReference type="SFLD" id="SFLDG01082">
    <property type="entry name" value="B12-binding_domain_containing"/>
    <property type="match status" value="1"/>
</dbReference>
<dbReference type="Pfam" id="PF04055">
    <property type="entry name" value="Radical_SAM"/>
    <property type="match status" value="1"/>
</dbReference>